<reference evidence="2" key="1">
    <citation type="journal article" date="2019" name="Int. J. Syst. Evol. Microbiol.">
        <title>The Global Catalogue of Microorganisms (GCM) 10K type strain sequencing project: providing services to taxonomists for standard genome sequencing and annotation.</title>
        <authorList>
            <consortium name="The Broad Institute Genomics Platform"/>
            <consortium name="The Broad Institute Genome Sequencing Center for Infectious Disease"/>
            <person name="Wu L."/>
            <person name="Ma J."/>
        </authorList>
    </citation>
    <scope>NUCLEOTIDE SEQUENCE [LARGE SCALE GENOMIC DNA]</scope>
    <source>
        <strain evidence="2">JCM 15933</strain>
    </source>
</reference>
<name>A0ABP4MBG0_9ACTN</name>
<proteinExistence type="predicted"/>
<protein>
    <submittedName>
        <fullName evidence="1">Uncharacterized protein</fullName>
    </submittedName>
</protein>
<accession>A0ABP4MBG0</accession>
<dbReference type="Proteomes" id="UP001501470">
    <property type="component" value="Unassembled WGS sequence"/>
</dbReference>
<sequence>MALTRDANPVFTVDFGGGGPGGGGAAGEGCCGVAGEGCCGAATGGPASAGVSRTVEGFVVLLTGRHTVTGLRVELVGRAERDASASRIVGYRSGSRVDRGGV</sequence>
<keyword evidence="2" id="KW-1185">Reference proteome</keyword>
<dbReference type="EMBL" id="BAAAQD010000015">
    <property type="protein sequence ID" value="GAA1539195.1"/>
    <property type="molecule type" value="Genomic_DNA"/>
</dbReference>
<evidence type="ECO:0000313" key="2">
    <source>
        <dbReference type="Proteomes" id="UP001501470"/>
    </source>
</evidence>
<gene>
    <name evidence="1" type="ORF">GCM10009827_068050</name>
</gene>
<organism evidence="1 2">
    <name type="scientific">Dactylosporangium maewongense</name>
    <dbReference type="NCBI Taxonomy" id="634393"/>
    <lineage>
        <taxon>Bacteria</taxon>
        <taxon>Bacillati</taxon>
        <taxon>Actinomycetota</taxon>
        <taxon>Actinomycetes</taxon>
        <taxon>Micromonosporales</taxon>
        <taxon>Micromonosporaceae</taxon>
        <taxon>Dactylosporangium</taxon>
    </lineage>
</organism>
<evidence type="ECO:0000313" key="1">
    <source>
        <dbReference type="EMBL" id="GAA1539195.1"/>
    </source>
</evidence>
<comment type="caution">
    <text evidence="1">The sequence shown here is derived from an EMBL/GenBank/DDBJ whole genome shotgun (WGS) entry which is preliminary data.</text>
</comment>